<organism evidence="18 20">
    <name type="scientific">Orrella dioscoreae</name>
    <dbReference type="NCBI Taxonomy" id="1851544"/>
    <lineage>
        <taxon>Bacteria</taxon>
        <taxon>Pseudomonadati</taxon>
        <taxon>Pseudomonadota</taxon>
        <taxon>Betaproteobacteria</taxon>
        <taxon>Burkholderiales</taxon>
        <taxon>Alcaligenaceae</taxon>
        <taxon>Orrella</taxon>
    </lineage>
</organism>
<proteinExistence type="inferred from homology"/>
<dbReference type="AlphaFoldDB" id="A0A1C3K212"/>
<keyword evidence="20" id="KW-1185">Reference proteome</keyword>
<feature type="signal peptide" evidence="17">
    <location>
        <begin position="1"/>
        <end position="33"/>
    </location>
</feature>
<evidence type="ECO:0000256" key="16">
    <source>
        <dbReference type="PIRSR" id="PIRSR603187-2"/>
    </source>
</evidence>
<protein>
    <recommendedName>
        <fullName evidence="17">Phospholipase A1</fullName>
        <ecNumber evidence="17">3.1.1.32</ecNumber>
        <ecNumber evidence="17">3.1.1.4</ecNumber>
    </recommendedName>
    <alternativeName>
        <fullName evidence="17">Phosphatidylcholine 1-acylhydrolase</fullName>
    </alternativeName>
</protein>
<feature type="binding site" description="in dimeric form" evidence="16">
    <location>
        <position position="318"/>
    </location>
    <ligand>
        <name>Ca(2+)</name>
        <dbReference type="ChEBI" id="CHEBI:29108"/>
        <label>1</label>
    </ligand>
</feature>
<dbReference type="EMBL" id="FLRC01000020">
    <property type="protein sequence ID" value="SBT25546.1"/>
    <property type="molecule type" value="Genomic_DNA"/>
</dbReference>
<gene>
    <name evidence="18" type="ORF">ODI_00212</name>
    <name evidence="19" type="ORF">ODI_R3105</name>
</gene>
<dbReference type="GO" id="GO:0008970">
    <property type="term" value="F:phospholipase A1 activity"/>
    <property type="evidence" value="ECO:0007669"/>
    <property type="project" value="UniProtKB-EC"/>
</dbReference>
<evidence type="ECO:0000256" key="4">
    <source>
        <dbReference type="ARBA" id="ARBA00011702"/>
    </source>
</evidence>
<keyword evidence="8 17" id="KW-0732">Signal</keyword>
<dbReference type="InterPro" id="IPR036541">
    <property type="entry name" value="PLipase_A1_sf"/>
</dbReference>
<dbReference type="RefSeq" id="WP_067753714.1">
    <property type="nucleotide sequence ID" value="NZ_LT907988.1"/>
</dbReference>
<evidence type="ECO:0000256" key="11">
    <source>
        <dbReference type="ARBA" id="ARBA00022963"/>
    </source>
</evidence>
<dbReference type="GO" id="GO:0016042">
    <property type="term" value="P:lipid catabolic process"/>
    <property type="evidence" value="ECO:0007669"/>
    <property type="project" value="UniProtKB-KW"/>
</dbReference>
<comment type="function">
    <text evidence="17">Hydrolysis of phosphatidylcholine with phospholipase A2 (EC 3.1.1.4) and phospholipase A1 (EC 3.1.1.32) activities.</text>
</comment>
<comment type="cofactor">
    <cofactor evidence="17">
        <name>Ca(2+)</name>
        <dbReference type="ChEBI" id="CHEBI:29108"/>
    </cofactor>
    <text evidence="17">Binds 1 Ca(2+) ion per monomer. In the dimeric form the Ca(2+) is bound by different amino acids with binding of each Ca(2+) shared with ligands coming from each monomer. The Ca(2+) ion may have a role in catalysis.</text>
</comment>
<keyword evidence="11 17" id="KW-0442">Lipid degradation</keyword>
<evidence type="ECO:0000256" key="9">
    <source>
        <dbReference type="ARBA" id="ARBA00022801"/>
    </source>
</evidence>
<accession>A0A1C3K212</accession>
<reference evidence="19 20" key="2">
    <citation type="submission" date="2017-08" db="EMBL/GenBank/DDBJ databases">
        <authorList>
            <person name="de Groot N.N."/>
        </authorList>
    </citation>
    <scope>NUCLEOTIDE SEQUENCE [LARGE SCALE GENOMIC DNA]</scope>
    <source>
        <strain evidence="19">Orrdi1</strain>
    </source>
</reference>
<evidence type="ECO:0000256" key="13">
    <source>
        <dbReference type="ARBA" id="ARBA00023136"/>
    </source>
</evidence>
<dbReference type="EC" id="3.1.1.4" evidence="17"/>
<keyword evidence="7 16" id="KW-0479">Metal-binding</keyword>
<keyword evidence="6" id="KW-0812">Transmembrane</keyword>
<feature type="binding site" description="in dimeric form" evidence="16">
    <location>
        <position position="356"/>
    </location>
    <ligand>
        <name>Ca(2+)</name>
        <dbReference type="ChEBI" id="CHEBI:29108"/>
        <label>1</label>
    </ligand>
</feature>
<dbReference type="GO" id="GO:0004623">
    <property type="term" value="F:phospholipase A2 activity"/>
    <property type="evidence" value="ECO:0007669"/>
    <property type="project" value="UniProtKB-EC"/>
</dbReference>
<evidence type="ECO:0000313" key="19">
    <source>
        <dbReference type="EMBL" id="SOE50974.1"/>
    </source>
</evidence>
<evidence type="ECO:0000256" key="6">
    <source>
        <dbReference type="ARBA" id="ARBA00022692"/>
    </source>
</evidence>
<reference evidence="18 20" key="1">
    <citation type="submission" date="2016-06" db="EMBL/GenBank/DDBJ databases">
        <authorList>
            <person name="Kjaerup R.B."/>
            <person name="Dalgaard T.S."/>
            <person name="Juul-Madsen H.R."/>
        </authorList>
    </citation>
    <scope>NUCLEOTIDE SEQUENCE [LARGE SCALE GENOMIC DNA]</scope>
    <source>
        <strain evidence="18">Orrdi1</strain>
    </source>
</reference>
<keyword evidence="5" id="KW-1134">Transmembrane beta strand</keyword>
<feature type="active site" description="Nucleophile" evidence="15">
    <location>
        <position position="310"/>
    </location>
</feature>
<evidence type="ECO:0000313" key="20">
    <source>
        <dbReference type="Proteomes" id="UP000078558"/>
    </source>
</evidence>
<dbReference type="KEGG" id="odi:ODI_R3105"/>
<evidence type="ECO:0000256" key="8">
    <source>
        <dbReference type="ARBA" id="ARBA00022729"/>
    </source>
</evidence>
<keyword evidence="9 17" id="KW-0378">Hydrolase</keyword>
<evidence type="ECO:0000256" key="7">
    <source>
        <dbReference type="ARBA" id="ARBA00022723"/>
    </source>
</evidence>
<dbReference type="EC" id="3.1.1.32" evidence="17"/>
<evidence type="ECO:0000256" key="5">
    <source>
        <dbReference type="ARBA" id="ARBA00022452"/>
    </source>
</evidence>
<dbReference type="Pfam" id="PF02253">
    <property type="entry name" value="PLA1"/>
    <property type="match status" value="1"/>
</dbReference>
<dbReference type="Gene3D" id="2.40.230.10">
    <property type="entry name" value="Phospholipase A1"/>
    <property type="match status" value="1"/>
</dbReference>
<feature type="chain" id="PRO_5015062597" description="Phospholipase A1" evidence="17">
    <location>
        <begin position="34"/>
        <end position="445"/>
    </location>
</feature>
<comment type="catalytic activity">
    <reaction evidence="1 17">
        <text>a 1,2-diacyl-sn-glycero-3-phosphocholine + H2O = a 2-acyl-sn-glycero-3-phosphocholine + a fatty acid + H(+)</text>
        <dbReference type="Rhea" id="RHEA:18689"/>
        <dbReference type="ChEBI" id="CHEBI:15377"/>
        <dbReference type="ChEBI" id="CHEBI:15378"/>
        <dbReference type="ChEBI" id="CHEBI:28868"/>
        <dbReference type="ChEBI" id="CHEBI:57643"/>
        <dbReference type="ChEBI" id="CHEBI:57875"/>
        <dbReference type="EC" id="3.1.1.32"/>
    </reaction>
</comment>
<dbReference type="GO" id="GO:0046872">
    <property type="term" value="F:metal ion binding"/>
    <property type="evidence" value="ECO:0007669"/>
    <property type="project" value="UniProtKB-KW"/>
</dbReference>
<comment type="similarity">
    <text evidence="3 17">Belongs to the phospholipase A1 family.</text>
</comment>
<evidence type="ECO:0000256" key="10">
    <source>
        <dbReference type="ARBA" id="ARBA00022837"/>
    </source>
</evidence>
<dbReference type="OrthoDB" id="188433at2"/>
<evidence type="ECO:0000256" key="17">
    <source>
        <dbReference type="RuleBase" id="RU366027"/>
    </source>
</evidence>
<dbReference type="Proteomes" id="UP000078558">
    <property type="component" value="Chromosome I"/>
</dbReference>
<dbReference type="PANTHER" id="PTHR40457">
    <property type="entry name" value="PHOSPHOLIPASE A1"/>
    <property type="match status" value="1"/>
</dbReference>
<evidence type="ECO:0000256" key="12">
    <source>
        <dbReference type="ARBA" id="ARBA00023098"/>
    </source>
</evidence>
<dbReference type="STRING" id="1851544.ODI_00212"/>
<evidence type="ECO:0000256" key="3">
    <source>
        <dbReference type="ARBA" id="ARBA00010525"/>
    </source>
</evidence>
<dbReference type="EMBL" id="LT907988">
    <property type="protein sequence ID" value="SOE50974.1"/>
    <property type="molecule type" value="Genomic_DNA"/>
</dbReference>
<comment type="subunit">
    <text evidence="4 17">Homodimer; dimerization is reversible, and the dimeric form is the active one.</text>
</comment>
<feature type="active site" description="Proton acceptor" evidence="15">
    <location>
        <position position="308"/>
    </location>
</feature>
<evidence type="ECO:0000256" key="1">
    <source>
        <dbReference type="ARBA" id="ARBA00000111"/>
    </source>
</evidence>
<evidence type="ECO:0000256" key="14">
    <source>
        <dbReference type="ARBA" id="ARBA00023237"/>
    </source>
</evidence>
<sequence length="445" mass="47858">MPATAPCPTRACPRPTALALLLAGALAGGAANAEVSYKLARAQAGPGETISVRGVYVNNTPNEANWTAASRLVLQWRGPQGDIQRTLAYLDGGTAQFTVPVNNFASAQWKAVVPPGVSGLQAVSVEGEPVMMALDTSTITGASIAARPADVPITDAGVPGGRAGTGQPLPETALADTGRPVQAVGPAPTQVAHGMPAGTSGNAAFDNFRNAISAHEPTYFIVGGRNETDARFQISLKYRLFTPDDPANPTFAENLYLGYTQTALWDLEGDSRPFVDTTYNPSLFWRSDKVWESDSARWSLGMTAGVEHASNGKDGDDSRSYNDAFVEPSFNYRYGSGSTLSFHPKVKIGYFGVSEDNKDFRDYAGIVDWKVRWAQDNGLVLSALYRQGSAGHSTKQFDAAWPLQRTFLRMNGYLYAQYFNGYGETLLGYNQRNDSQFRIGLALVP</sequence>
<name>A0A1C3K212_9BURK</name>
<dbReference type="SUPFAM" id="SSF56931">
    <property type="entry name" value="Outer membrane phospholipase A (OMPLA)"/>
    <property type="match status" value="1"/>
</dbReference>
<keyword evidence="14 17" id="KW-0998">Cell outer membrane</keyword>
<evidence type="ECO:0000313" key="18">
    <source>
        <dbReference type="EMBL" id="SBT25546.1"/>
    </source>
</evidence>
<dbReference type="PANTHER" id="PTHR40457:SF1">
    <property type="entry name" value="PHOSPHOLIPASE A1"/>
    <property type="match status" value="1"/>
</dbReference>
<dbReference type="InterPro" id="IPR003187">
    <property type="entry name" value="PLipase_A1"/>
</dbReference>
<keyword evidence="12 17" id="KW-0443">Lipid metabolism</keyword>
<keyword evidence="10 16" id="KW-0106">Calcium</keyword>
<comment type="subcellular location">
    <subcellularLocation>
        <location evidence="17">Cell outer membrane</location>
        <topology evidence="17">Multi-pass membrane protein</topology>
    </subcellularLocation>
    <text evidence="17">One of the very few enzymes located there.</text>
</comment>
<evidence type="ECO:0000256" key="15">
    <source>
        <dbReference type="PIRSR" id="PIRSR603187-1"/>
    </source>
</evidence>
<keyword evidence="13" id="KW-0472">Membrane</keyword>
<dbReference type="GO" id="GO:0009279">
    <property type="term" value="C:cell outer membrane"/>
    <property type="evidence" value="ECO:0007669"/>
    <property type="project" value="UniProtKB-SubCell"/>
</dbReference>
<comment type="catalytic activity">
    <reaction evidence="2 17">
        <text>a 1,2-diacyl-sn-glycero-3-phosphocholine + H2O = a 1-acyl-sn-glycero-3-phosphocholine + a fatty acid + H(+)</text>
        <dbReference type="Rhea" id="RHEA:15801"/>
        <dbReference type="ChEBI" id="CHEBI:15377"/>
        <dbReference type="ChEBI" id="CHEBI:15378"/>
        <dbReference type="ChEBI" id="CHEBI:28868"/>
        <dbReference type="ChEBI" id="CHEBI:57643"/>
        <dbReference type="ChEBI" id="CHEBI:58168"/>
        <dbReference type="EC" id="3.1.1.4"/>
    </reaction>
</comment>
<dbReference type="PRINTS" id="PR01486">
    <property type="entry name" value="PHPHLIPASEA1"/>
</dbReference>
<feature type="binding site" description="in dimeric form" evidence="16">
    <location>
        <position position="271"/>
    </location>
    <ligand>
        <name>Ca(2+)</name>
        <dbReference type="ChEBI" id="CHEBI:29108"/>
        <label>1</label>
    </ligand>
</feature>
<evidence type="ECO:0000256" key="2">
    <source>
        <dbReference type="ARBA" id="ARBA00001604"/>
    </source>
</evidence>